<dbReference type="PANTHER" id="PTHR12896:SF1">
    <property type="entry name" value="ELONGATOR COMPLEX PROTEIN 4"/>
    <property type="match status" value="1"/>
</dbReference>
<evidence type="ECO:0000256" key="2">
    <source>
        <dbReference type="ARBA" id="ARBA00004496"/>
    </source>
</evidence>
<keyword evidence="6" id="KW-0963">Cytoplasm</keyword>
<evidence type="ECO:0000256" key="8">
    <source>
        <dbReference type="ARBA" id="ARBA00023242"/>
    </source>
</evidence>
<reference evidence="9" key="1">
    <citation type="journal article" date="2023" name="G3 (Bethesda)">
        <title>Whole genome assemblies of Zophobas morio and Tenebrio molitor.</title>
        <authorList>
            <person name="Kaur S."/>
            <person name="Stinson S.A."/>
            <person name="diCenzo G.C."/>
        </authorList>
    </citation>
    <scope>NUCLEOTIDE SEQUENCE</scope>
    <source>
        <strain evidence="9">QUZm001</strain>
    </source>
</reference>
<gene>
    <name evidence="9" type="ORF">Zmor_001785</name>
</gene>
<comment type="pathway">
    <text evidence="3">tRNA modification; 5-methoxycarbonylmethyl-2-thiouridine-tRNA biosynthesis.</text>
</comment>
<evidence type="ECO:0000256" key="4">
    <source>
        <dbReference type="ARBA" id="ARBA00007573"/>
    </source>
</evidence>
<evidence type="ECO:0000313" key="10">
    <source>
        <dbReference type="Proteomes" id="UP001168821"/>
    </source>
</evidence>
<dbReference type="Proteomes" id="UP001168821">
    <property type="component" value="Unassembled WGS sequence"/>
</dbReference>
<dbReference type="AlphaFoldDB" id="A0AA38MT43"/>
<dbReference type="InterPro" id="IPR027417">
    <property type="entry name" value="P-loop_NTPase"/>
</dbReference>
<evidence type="ECO:0000256" key="7">
    <source>
        <dbReference type="ARBA" id="ARBA00022694"/>
    </source>
</evidence>
<evidence type="ECO:0000313" key="9">
    <source>
        <dbReference type="EMBL" id="KAJ3666336.1"/>
    </source>
</evidence>
<dbReference type="Gene3D" id="3.40.50.300">
    <property type="entry name" value="P-loop containing nucleotide triphosphate hydrolases"/>
    <property type="match status" value="1"/>
</dbReference>
<name>A0AA38MT43_9CUCU</name>
<keyword evidence="7" id="KW-0819">tRNA processing</keyword>
<dbReference type="PANTHER" id="PTHR12896">
    <property type="entry name" value="PAX6 NEIGHBOR PROTEIN PAXNEB"/>
    <property type="match status" value="1"/>
</dbReference>
<dbReference type="EMBL" id="JALNTZ010000001">
    <property type="protein sequence ID" value="KAJ3666336.1"/>
    <property type="molecule type" value="Genomic_DNA"/>
</dbReference>
<dbReference type="GO" id="GO:0033588">
    <property type="term" value="C:elongator holoenzyme complex"/>
    <property type="evidence" value="ECO:0007669"/>
    <property type="project" value="InterPro"/>
</dbReference>
<dbReference type="Pfam" id="PF05625">
    <property type="entry name" value="PAXNEB"/>
    <property type="match status" value="1"/>
</dbReference>
<comment type="subcellular location">
    <subcellularLocation>
        <location evidence="2">Cytoplasm</location>
    </subcellularLocation>
    <subcellularLocation>
        <location evidence="1">Nucleus</location>
    </subcellularLocation>
</comment>
<dbReference type="InterPro" id="IPR008728">
    <property type="entry name" value="Elongator_complex_protein_4"/>
</dbReference>
<protein>
    <recommendedName>
        <fullName evidence="5">Elongator complex protein 4</fullName>
    </recommendedName>
</protein>
<sequence length="361" mass="40354">MEKPSRGSFNIPGTVINGQNAQLLTSTGISSVDSILGGGLPVGTVTIIEEDIYGSHAKIMLDYFLAEGIVNDHSTLVASLDMNPYNIIKNLPAVIHNDPEESTISSDSIQDDKMRIAFRYQNLPTSDKDSHNIGHYFDLSKTMSLADIENSDICYWNGQRIENGTSMFANPAYNELLKAVKEKIKEGKFFLKDNPSKRNVLRVGIHSLGSPMWLPSRDSYHLMNESRDLDMFIFCLRALVRSAFAVAVITIPTHLYHENSLDRCIHSSDIAMRLQTFSGTELENNFSLSDYHGFFHLTKLAAINSFASKHPGSIEYVFKLRRKKFHIEKLHLPPDLQEVGSSNSTPPSIACGSSNKHLLEF</sequence>
<dbReference type="GO" id="GO:0008023">
    <property type="term" value="C:transcription elongation factor complex"/>
    <property type="evidence" value="ECO:0007669"/>
    <property type="project" value="TreeGrafter"/>
</dbReference>
<dbReference type="GO" id="GO:0002098">
    <property type="term" value="P:tRNA wobble uridine modification"/>
    <property type="evidence" value="ECO:0007669"/>
    <property type="project" value="InterPro"/>
</dbReference>
<evidence type="ECO:0000256" key="3">
    <source>
        <dbReference type="ARBA" id="ARBA00005043"/>
    </source>
</evidence>
<organism evidence="9 10">
    <name type="scientific">Zophobas morio</name>
    <dbReference type="NCBI Taxonomy" id="2755281"/>
    <lineage>
        <taxon>Eukaryota</taxon>
        <taxon>Metazoa</taxon>
        <taxon>Ecdysozoa</taxon>
        <taxon>Arthropoda</taxon>
        <taxon>Hexapoda</taxon>
        <taxon>Insecta</taxon>
        <taxon>Pterygota</taxon>
        <taxon>Neoptera</taxon>
        <taxon>Endopterygota</taxon>
        <taxon>Coleoptera</taxon>
        <taxon>Polyphaga</taxon>
        <taxon>Cucujiformia</taxon>
        <taxon>Tenebrionidae</taxon>
        <taxon>Zophobas</taxon>
    </lineage>
</organism>
<keyword evidence="8" id="KW-0539">Nucleus</keyword>
<evidence type="ECO:0000256" key="1">
    <source>
        <dbReference type="ARBA" id="ARBA00004123"/>
    </source>
</evidence>
<proteinExistence type="inferred from homology"/>
<dbReference type="FunFam" id="3.40.50.300:FF:003211">
    <property type="entry name" value="Elongator complex protein, putative"/>
    <property type="match status" value="1"/>
</dbReference>
<comment type="similarity">
    <text evidence="4">Belongs to the ELP4 family.</text>
</comment>
<comment type="caution">
    <text evidence="9">The sequence shown here is derived from an EMBL/GenBank/DDBJ whole genome shotgun (WGS) entry which is preliminary data.</text>
</comment>
<evidence type="ECO:0000256" key="6">
    <source>
        <dbReference type="ARBA" id="ARBA00022490"/>
    </source>
</evidence>
<keyword evidence="10" id="KW-1185">Reference proteome</keyword>
<dbReference type="CDD" id="cd19494">
    <property type="entry name" value="Elp4"/>
    <property type="match status" value="1"/>
</dbReference>
<evidence type="ECO:0000256" key="5">
    <source>
        <dbReference type="ARBA" id="ARBA00020265"/>
    </source>
</evidence>
<accession>A0AA38MT43</accession>
<dbReference type="GO" id="GO:0005737">
    <property type="term" value="C:cytoplasm"/>
    <property type="evidence" value="ECO:0007669"/>
    <property type="project" value="UniProtKB-SubCell"/>
</dbReference>